<dbReference type="SUPFAM" id="SSF51206">
    <property type="entry name" value="cAMP-binding domain-like"/>
    <property type="match status" value="1"/>
</dbReference>
<gene>
    <name evidence="1" type="ORF">DSW11_06045</name>
</gene>
<dbReference type="InterPro" id="IPR014710">
    <property type="entry name" value="RmlC-like_jellyroll"/>
</dbReference>
<name>A0A5T1TTI4_CAMJU</name>
<dbReference type="CDD" id="cd00038">
    <property type="entry name" value="CAP_ED"/>
    <property type="match status" value="1"/>
</dbReference>
<dbReference type="Pfam" id="PF00027">
    <property type="entry name" value="cNMP_binding"/>
    <property type="match status" value="1"/>
</dbReference>
<accession>A0A5T1TTI4</accession>
<dbReference type="InterPro" id="IPR018490">
    <property type="entry name" value="cNMP-bd_dom_sf"/>
</dbReference>
<protein>
    <submittedName>
        <fullName evidence="1">Cyclic nucleotide-binding domain-containing protein</fullName>
    </submittedName>
</protein>
<evidence type="ECO:0000313" key="1">
    <source>
        <dbReference type="EMBL" id="EAL6435762.1"/>
    </source>
</evidence>
<dbReference type="Gene3D" id="2.60.120.10">
    <property type="entry name" value="Jelly Rolls"/>
    <property type="match status" value="1"/>
</dbReference>
<dbReference type="PROSITE" id="PS50042">
    <property type="entry name" value="CNMP_BINDING_3"/>
    <property type="match status" value="1"/>
</dbReference>
<dbReference type="AlphaFoldDB" id="A0A5T1TTI4"/>
<comment type="caution">
    <text evidence="1">The sequence shown here is derived from an EMBL/GenBank/DDBJ whole genome shotgun (WGS) entry which is preliminary data.</text>
</comment>
<sequence>MKDYLELLSSVGKLKKFQKNSILFYEGEEAKKFFILLKGKIRIYKST</sequence>
<feature type="non-terminal residue" evidence="1">
    <location>
        <position position="47"/>
    </location>
</feature>
<reference evidence="1" key="1">
    <citation type="submission" date="2018-07" db="EMBL/GenBank/DDBJ databases">
        <authorList>
            <consortium name="NARMS: The National Antimicrobial Resistance Monitoring System"/>
        </authorList>
    </citation>
    <scope>NUCLEOTIDE SEQUENCE</scope>
    <source>
        <strain evidence="1">CVM N17C319</strain>
    </source>
</reference>
<dbReference type="InterPro" id="IPR000595">
    <property type="entry name" value="cNMP-bd_dom"/>
</dbReference>
<organism evidence="1">
    <name type="scientific">Campylobacter jejuni</name>
    <dbReference type="NCBI Taxonomy" id="197"/>
    <lineage>
        <taxon>Bacteria</taxon>
        <taxon>Pseudomonadati</taxon>
        <taxon>Campylobacterota</taxon>
        <taxon>Epsilonproteobacteria</taxon>
        <taxon>Campylobacterales</taxon>
        <taxon>Campylobacteraceae</taxon>
        <taxon>Campylobacter</taxon>
    </lineage>
</organism>
<proteinExistence type="predicted"/>
<dbReference type="EMBL" id="AACPZM010000054">
    <property type="protein sequence ID" value="EAL6435762.1"/>
    <property type="molecule type" value="Genomic_DNA"/>
</dbReference>